<dbReference type="AlphaFoldDB" id="A0AAV9VHC0"/>
<reference evidence="2 3" key="1">
    <citation type="submission" date="2019-10" db="EMBL/GenBank/DDBJ databases">
        <authorList>
            <person name="Palmer J.M."/>
        </authorList>
    </citation>
    <scope>NUCLEOTIDE SEQUENCE [LARGE SCALE GENOMIC DNA]</scope>
    <source>
        <strain evidence="2 3">TWF730</strain>
    </source>
</reference>
<evidence type="ECO:0000313" key="2">
    <source>
        <dbReference type="EMBL" id="KAK6360943.1"/>
    </source>
</evidence>
<dbReference type="Gene3D" id="3.80.10.10">
    <property type="entry name" value="Ribonuclease Inhibitor"/>
    <property type="match status" value="1"/>
</dbReference>
<gene>
    <name evidence="2" type="ORF">TWF730_007058</name>
</gene>
<dbReference type="SUPFAM" id="SSF52047">
    <property type="entry name" value="RNI-like"/>
    <property type="match status" value="1"/>
</dbReference>
<dbReference type="PROSITE" id="PS50181">
    <property type="entry name" value="FBOX"/>
    <property type="match status" value="1"/>
</dbReference>
<keyword evidence="3" id="KW-1185">Reference proteome</keyword>
<accession>A0AAV9VHC0</accession>
<sequence length="571" mass="65295">MATFMDLPNELLHQILRYIIIPEDLTTYNQLRLVTHRFNAYVLPLIYKNATILYEPYQPIPNHAESILFDSNNENIQYIKRLSIKMRLPGRHSSRFWPVTADTPQWGLENGGSLGDVDEYRERLEKGVAGLLGRLRRDQLVVFECEAHKLVDYTALFASQRSLQQVLANPSDLISQMNANDDGDLPNIATLLPNLKHLFFRGFLPFKQDQHQLLTKQFIQPQANILKTLSINISKVAIQGVSHSAELKSHGAPEMEIKETDSGYETLTAGLQLELLSFPNLEKLTIQGRYDSVPVVRSNFVFSLEMPIISKMIPLHSLKRLTLIYCNQLDSTYNSWPTSLPNLTHLHVEKSLTVNRVGDIIIKLAPILQHLHISRIPRSTARNACFVRTVVRHHASTLKSIWVGQGHFIKHRSPNAPGLLAISNFRAYFQGLEEVAIQIRPKTAWATACTWAALPKLRLLRLIWTDTPYSNITEKLAEVVQRIWSLRSNHDLFGTELFPQQFWLVYGIYKDPFFASAGHETSPKGRVLKSWREQSGEIAVVETGFREARRAMPESIILESLREEASNWEVW</sequence>
<evidence type="ECO:0000313" key="3">
    <source>
        <dbReference type="Proteomes" id="UP001373714"/>
    </source>
</evidence>
<dbReference type="EMBL" id="JAVHNS010000003">
    <property type="protein sequence ID" value="KAK6360943.1"/>
    <property type="molecule type" value="Genomic_DNA"/>
</dbReference>
<protein>
    <recommendedName>
        <fullName evidence="1">F-box domain-containing protein</fullName>
    </recommendedName>
</protein>
<organism evidence="2 3">
    <name type="scientific">Orbilia blumenaviensis</name>
    <dbReference type="NCBI Taxonomy" id="1796055"/>
    <lineage>
        <taxon>Eukaryota</taxon>
        <taxon>Fungi</taxon>
        <taxon>Dikarya</taxon>
        <taxon>Ascomycota</taxon>
        <taxon>Pezizomycotina</taxon>
        <taxon>Orbiliomycetes</taxon>
        <taxon>Orbiliales</taxon>
        <taxon>Orbiliaceae</taxon>
        <taxon>Orbilia</taxon>
    </lineage>
</organism>
<name>A0AAV9VHC0_9PEZI</name>
<dbReference type="InterPro" id="IPR001810">
    <property type="entry name" value="F-box_dom"/>
</dbReference>
<dbReference type="InterPro" id="IPR032675">
    <property type="entry name" value="LRR_dom_sf"/>
</dbReference>
<dbReference type="Proteomes" id="UP001373714">
    <property type="component" value="Unassembled WGS sequence"/>
</dbReference>
<feature type="domain" description="F-box" evidence="1">
    <location>
        <begin position="1"/>
        <end position="50"/>
    </location>
</feature>
<comment type="caution">
    <text evidence="2">The sequence shown here is derived from an EMBL/GenBank/DDBJ whole genome shotgun (WGS) entry which is preliminary data.</text>
</comment>
<proteinExistence type="predicted"/>
<evidence type="ECO:0000259" key="1">
    <source>
        <dbReference type="PROSITE" id="PS50181"/>
    </source>
</evidence>